<feature type="compositionally biased region" description="Basic and acidic residues" evidence="13">
    <location>
        <begin position="541"/>
        <end position="567"/>
    </location>
</feature>
<accession>T1JDE4</accession>
<feature type="compositionally biased region" description="Acidic residues" evidence="13">
    <location>
        <begin position="590"/>
        <end position="601"/>
    </location>
</feature>
<keyword evidence="5" id="KW-0547">Nucleotide-binding</keyword>
<proteinExistence type="inferred from homology"/>
<dbReference type="STRING" id="126957.T1JDE4"/>
<evidence type="ECO:0000313" key="17">
    <source>
        <dbReference type="Proteomes" id="UP000014500"/>
    </source>
</evidence>
<dbReference type="HOGENOM" id="CLU_001072_11_2_1"/>
<dbReference type="PANTHER" id="PTHR11920">
    <property type="entry name" value="GUANYLYL CYCLASE"/>
    <property type="match status" value="1"/>
</dbReference>
<evidence type="ECO:0000256" key="10">
    <source>
        <dbReference type="ARBA" id="ARBA00023293"/>
    </source>
</evidence>
<evidence type="ECO:0000259" key="15">
    <source>
        <dbReference type="PROSITE" id="PS50125"/>
    </source>
</evidence>
<evidence type="ECO:0000256" key="12">
    <source>
        <dbReference type="RuleBase" id="RU003431"/>
    </source>
</evidence>
<dbReference type="InterPro" id="IPR001054">
    <property type="entry name" value="A/G_cyclase"/>
</dbReference>
<evidence type="ECO:0000256" key="11">
    <source>
        <dbReference type="RuleBase" id="RU000405"/>
    </source>
</evidence>
<dbReference type="Gene3D" id="6.10.250.780">
    <property type="match status" value="1"/>
</dbReference>
<evidence type="ECO:0000256" key="7">
    <source>
        <dbReference type="ARBA" id="ARBA00023136"/>
    </source>
</evidence>
<dbReference type="EC" id="4.6.1.2" evidence="3 12"/>
<dbReference type="Proteomes" id="UP000014500">
    <property type="component" value="Unassembled WGS sequence"/>
</dbReference>
<organism evidence="16 17">
    <name type="scientific">Strigamia maritima</name>
    <name type="common">European centipede</name>
    <name type="synonym">Geophilus maritimus</name>
    <dbReference type="NCBI Taxonomy" id="126957"/>
    <lineage>
        <taxon>Eukaryota</taxon>
        <taxon>Metazoa</taxon>
        <taxon>Ecdysozoa</taxon>
        <taxon>Arthropoda</taxon>
        <taxon>Myriapoda</taxon>
        <taxon>Chilopoda</taxon>
        <taxon>Pleurostigmophora</taxon>
        <taxon>Geophilomorpha</taxon>
        <taxon>Linotaeniidae</taxon>
        <taxon>Strigamia</taxon>
    </lineage>
</organism>
<evidence type="ECO:0000256" key="8">
    <source>
        <dbReference type="ARBA" id="ARBA00023180"/>
    </source>
</evidence>
<dbReference type="InterPro" id="IPR001245">
    <property type="entry name" value="Ser-Thr/Tyr_kinase_cat_dom"/>
</dbReference>
<feature type="compositionally biased region" description="Low complexity" evidence="13">
    <location>
        <begin position="575"/>
        <end position="589"/>
    </location>
</feature>
<dbReference type="InterPro" id="IPR000719">
    <property type="entry name" value="Prot_kinase_dom"/>
</dbReference>
<dbReference type="PROSITE" id="PS00452">
    <property type="entry name" value="GUANYLATE_CYCLASE_1"/>
    <property type="match status" value="1"/>
</dbReference>
<reference evidence="17" key="1">
    <citation type="submission" date="2011-05" db="EMBL/GenBank/DDBJ databases">
        <authorList>
            <person name="Richards S.R."/>
            <person name="Qu J."/>
            <person name="Jiang H."/>
            <person name="Jhangiani S.N."/>
            <person name="Agravi P."/>
            <person name="Goodspeed R."/>
            <person name="Gross S."/>
            <person name="Mandapat C."/>
            <person name="Jackson L."/>
            <person name="Mathew T."/>
            <person name="Pu L."/>
            <person name="Thornton R."/>
            <person name="Saada N."/>
            <person name="Wilczek-Boney K.B."/>
            <person name="Lee S."/>
            <person name="Kovar C."/>
            <person name="Wu Y."/>
            <person name="Scherer S.E."/>
            <person name="Worley K.C."/>
            <person name="Muzny D.M."/>
            <person name="Gibbs R."/>
        </authorList>
    </citation>
    <scope>NUCLEOTIDE SEQUENCE</scope>
    <source>
        <strain evidence="17">Brora</strain>
    </source>
</reference>
<reference evidence="16" key="2">
    <citation type="submission" date="2015-02" db="UniProtKB">
        <authorList>
            <consortium name="EnsemblMetazoa"/>
        </authorList>
    </citation>
    <scope>IDENTIFICATION</scope>
</reference>
<evidence type="ECO:0000256" key="9">
    <source>
        <dbReference type="ARBA" id="ARBA00023239"/>
    </source>
</evidence>
<keyword evidence="10 12" id="KW-0141">cGMP biosynthesis</keyword>
<dbReference type="AlphaFoldDB" id="T1JDE4"/>
<keyword evidence="8" id="KW-0325">Glycoprotein</keyword>
<dbReference type="GO" id="GO:0004672">
    <property type="term" value="F:protein kinase activity"/>
    <property type="evidence" value="ECO:0007669"/>
    <property type="project" value="InterPro"/>
</dbReference>
<dbReference type="GO" id="GO:0007168">
    <property type="term" value="P:receptor guanylyl cyclase signaling pathway"/>
    <property type="evidence" value="ECO:0007669"/>
    <property type="project" value="TreeGrafter"/>
</dbReference>
<dbReference type="Pfam" id="PF07714">
    <property type="entry name" value="PK_Tyr_Ser-Thr"/>
    <property type="match status" value="1"/>
</dbReference>
<comment type="subcellular location">
    <subcellularLocation>
        <location evidence="2">Membrane</location>
        <topology evidence="2">Single-pass membrane protein</topology>
    </subcellularLocation>
</comment>
<comment type="similarity">
    <text evidence="11">Belongs to the adenylyl cyclase class-4/guanylyl cyclase family.</text>
</comment>
<dbReference type="eggNOG" id="KOG1023">
    <property type="taxonomic scope" value="Eukaryota"/>
</dbReference>
<dbReference type="SUPFAM" id="SSF56112">
    <property type="entry name" value="Protein kinase-like (PK-like)"/>
    <property type="match status" value="1"/>
</dbReference>
<dbReference type="EMBL" id="JH432105">
    <property type="status" value="NOT_ANNOTATED_CDS"/>
    <property type="molecule type" value="Genomic_DNA"/>
</dbReference>
<dbReference type="PANTHER" id="PTHR11920:SF335">
    <property type="entry name" value="GUANYLATE CYCLASE"/>
    <property type="match status" value="1"/>
</dbReference>
<keyword evidence="9 11" id="KW-0456">Lyase</keyword>
<dbReference type="GO" id="GO:0004383">
    <property type="term" value="F:guanylate cyclase activity"/>
    <property type="evidence" value="ECO:0007669"/>
    <property type="project" value="UniProtKB-EC"/>
</dbReference>
<dbReference type="Gene3D" id="1.10.510.10">
    <property type="entry name" value="Transferase(Phosphotransferase) domain 1"/>
    <property type="match status" value="1"/>
</dbReference>
<evidence type="ECO:0000256" key="13">
    <source>
        <dbReference type="SAM" id="MobiDB-lite"/>
    </source>
</evidence>
<keyword evidence="4" id="KW-0812">Transmembrane</keyword>
<dbReference type="SMART" id="SM00044">
    <property type="entry name" value="CYCc"/>
    <property type="match status" value="1"/>
</dbReference>
<dbReference type="FunFam" id="3.30.70.1230:FF:000030">
    <property type="entry name" value="Si:ch211-215j19.12"/>
    <property type="match status" value="1"/>
</dbReference>
<feature type="region of interest" description="Disordered" evidence="13">
    <location>
        <begin position="538"/>
        <end position="601"/>
    </location>
</feature>
<evidence type="ECO:0000256" key="3">
    <source>
        <dbReference type="ARBA" id="ARBA00012202"/>
    </source>
</evidence>
<evidence type="ECO:0000313" key="16">
    <source>
        <dbReference type="EnsemblMetazoa" id="SMAR011821-PA"/>
    </source>
</evidence>
<dbReference type="GO" id="GO:0005524">
    <property type="term" value="F:ATP binding"/>
    <property type="evidence" value="ECO:0007669"/>
    <property type="project" value="InterPro"/>
</dbReference>
<dbReference type="OMA" id="RICLITE"/>
<evidence type="ECO:0000256" key="4">
    <source>
        <dbReference type="ARBA" id="ARBA00022692"/>
    </source>
</evidence>
<dbReference type="InterPro" id="IPR018297">
    <property type="entry name" value="A/G_cyclase_CS"/>
</dbReference>
<comment type="catalytic activity">
    <reaction evidence="1 12">
        <text>GTP = 3',5'-cyclic GMP + diphosphate</text>
        <dbReference type="Rhea" id="RHEA:13665"/>
        <dbReference type="ChEBI" id="CHEBI:33019"/>
        <dbReference type="ChEBI" id="CHEBI:37565"/>
        <dbReference type="ChEBI" id="CHEBI:57746"/>
        <dbReference type="EC" id="4.6.1.2"/>
    </reaction>
</comment>
<feature type="domain" description="Protein kinase" evidence="14">
    <location>
        <begin position="1"/>
        <end position="242"/>
    </location>
</feature>
<dbReference type="CDD" id="cd07302">
    <property type="entry name" value="CHD"/>
    <property type="match status" value="1"/>
</dbReference>
<protein>
    <recommendedName>
        <fullName evidence="3 12">Guanylate cyclase</fullName>
        <ecNumber evidence="3 12">4.6.1.2</ecNumber>
    </recommendedName>
</protein>
<dbReference type="GO" id="GO:0001653">
    <property type="term" value="F:peptide receptor activity"/>
    <property type="evidence" value="ECO:0007669"/>
    <property type="project" value="TreeGrafter"/>
</dbReference>
<dbReference type="PhylomeDB" id="T1JDE4"/>
<dbReference type="InterPro" id="IPR029787">
    <property type="entry name" value="Nucleotide_cyclase"/>
</dbReference>
<dbReference type="Pfam" id="PF00211">
    <property type="entry name" value="Guanylate_cyc"/>
    <property type="match status" value="1"/>
</dbReference>
<dbReference type="PROSITE" id="PS50125">
    <property type="entry name" value="GUANYLATE_CYCLASE_2"/>
    <property type="match status" value="1"/>
</dbReference>
<dbReference type="GO" id="GO:0004016">
    <property type="term" value="F:adenylate cyclase activity"/>
    <property type="evidence" value="ECO:0007669"/>
    <property type="project" value="TreeGrafter"/>
</dbReference>
<dbReference type="PROSITE" id="PS50011">
    <property type="entry name" value="PROTEIN_KINASE_DOM"/>
    <property type="match status" value="1"/>
</dbReference>
<keyword evidence="6" id="KW-1133">Transmembrane helix</keyword>
<evidence type="ECO:0000259" key="14">
    <source>
        <dbReference type="PROSITE" id="PS50011"/>
    </source>
</evidence>
<dbReference type="EnsemblMetazoa" id="SMAR011821-RA">
    <property type="protein sequence ID" value="SMAR011821-PA"/>
    <property type="gene ID" value="SMAR011821"/>
</dbReference>
<dbReference type="Gene3D" id="3.30.70.1230">
    <property type="entry name" value="Nucleotide cyclase"/>
    <property type="match status" value="1"/>
</dbReference>
<dbReference type="GO" id="GO:0005886">
    <property type="term" value="C:plasma membrane"/>
    <property type="evidence" value="ECO:0007669"/>
    <property type="project" value="TreeGrafter"/>
</dbReference>
<evidence type="ECO:0000256" key="5">
    <source>
        <dbReference type="ARBA" id="ARBA00022741"/>
    </source>
</evidence>
<keyword evidence="17" id="KW-1185">Reference proteome</keyword>
<name>T1JDE4_STRMM</name>
<evidence type="ECO:0000256" key="6">
    <source>
        <dbReference type="ARBA" id="ARBA00022989"/>
    </source>
</evidence>
<feature type="domain" description="Guanylate cyclase" evidence="15">
    <location>
        <begin position="309"/>
        <end position="438"/>
    </location>
</feature>
<dbReference type="SUPFAM" id="SSF55073">
    <property type="entry name" value="Nucleotide cyclase"/>
    <property type="match status" value="1"/>
</dbReference>
<evidence type="ECO:0000256" key="2">
    <source>
        <dbReference type="ARBA" id="ARBA00004167"/>
    </source>
</evidence>
<dbReference type="InterPro" id="IPR011009">
    <property type="entry name" value="Kinase-like_dom_sf"/>
</dbReference>
<sequence length="601" mass="67953">MKHPNLVRFIGACLTSPNVCLLLEPIPKGNLFEILQTDVYNIGWNFKFSILRDIAHGMDYIDKSNLQSHGHLTSKNCLIDNRWTCKVSGFGVPMFRKKIYNVEESMLWSAPELLRTCATPNELGNGTKAGDIYSFGIIMSETCTHDSPFDFELQILSIEELIRLLKNFYDPGVRGIKKLLDTNNYDTSKPIRPALMQSRMPELYSEKRGIENLITITTDEDPALRPNFQDVIGNLNKIHPLKGELIENLIFMLEKYTNHLQDIFNEKVQEVELEKSKTEMLLKRLLPPVIAEKMTQHMDILPELHRNVTIFFSDIVGFTTIAKESKPMEVVELLNDLYTTFDNIIEMFDAYKLETIGDAYCVASGVPTRVVDHYEQIATMALYILSAVTNFPIRHMPSVKLQIRIGIHSGSCVAGIVGVKMPRYCIFGEDVTIASFMESHGAPNTIQMSEATASLLDKIELYYFVFKTILNIKFVGDINCYWLYGKETLKIDLPSLSNHPSQYTRTDSLISQIARSTVKKLSARNRLTAESIAENVSGVKSTEKSLSERKSIEESISERDNIEERVSSKSNEIVDSASSLLSDRSASSLENDEPPEEGNKV</sequence>
<keyword evidence="7" id="KW-0472">Membrane</keyword>
<dbReference type="InterPro" id="IPR050401">
    <property type="entry name" value="Cyclic_nucleotide_synthase"/>
</dbReference>
<dbReference type="GO" id="GO:0035556">
    <property type="term" value="P:intracellular signal transduction"/>
    <property type="evidence" value="ECO:0007669"/>
    <property type="project" value="InterPro"/>
</dbReference>
<evidence type="ECO:0000256" key="1">
    <source>
        <dbReference type="ARBA" id="ARBA00001436"/>
    </source>
</evidence>